<proteinExistence type="predicted"/>
<dbReference type="Proteomes" id="UP001295684">
    <property type="component" value="Unassembled WGS sequence"/>
</dbReference>
<dbReference type="PROSITE" id="PS50089">
    <property type="entry name" value="ZF_RING_2"/>
    <property type="match status" value="1"/>
</dbReference>
<protein>
    <recommendedName>
        <fullName evidence="4">RING-type domain-containing protein</fullName>
    </recommendedName>
</protein>
<feature type="coiled-coil region" evidence="2">
    <location>
        <begin position="403"/>
        <end position="436"/>
    </location>
</feature>
<feature type="compositionally biased region" description="Polar residues" evidence="3">
    <location>
        <begin position="537"/>
        <end position="546"/>
    </location>
</feature>
<evidence type="ECO:0000259" key="4">
    <source>
        <dbReference type="PROSITE" id="PS50089"/>
    </source>
</evidence>
<reference evidence="5" key="1">
    <citation type="submission" date="2023-07" db="EMBL/GenBank/DDBJ databases">
        <authorList>
            <consortium name="AG Swart"/>
            <person name="Singh M."/>
            <person name="Singh A."/>
            <person name="Seah K."/>
            <person name="Emmerich C."/>
        </authorList>
    </citation>
    <scope>NUCLEOTIDE SEQUENCE</scope>
    <source>
        <strain evidence="5">DP1</strain>
    </source>
</reference>
<keyword evidence="1" id="KW-0862">Zinc</keyword>
<dbReference type="EMBL" id="CAMPGE010000586">
    <property type="protein sequence ID" value="CAI2359336.1"/>
    <property type="molecule type" value="Genomic_DNA"/>
</dbReference>
<dbReference type="Gene3D" id="3.30.40.10">
    <property type="entry name" value="Zinc/RING finger domain, C3HC4 (zinc finger)"/>
    <property type="match status" value="1"/>
</dbReference>
<evidence type="ECO:0000256" key="3">
    <source>
        <dbReference type="SAM" id="MobiDB-lite"/>
    </source>
</evidence>
<gene>
    <name evidence="5" type="ORF">ECRASSUSDP1_LOCUS624</name>
</gene>
<sequence>MSKKHLDADDTKDATWLAREIGKFNGNLDRGMAFLLGANFQKFGKKYGRDAYTQLATILERALSDMAIGKNQMNQVYKELYEQECLSDCLELPYFKEYKKGFIKTYETPKPHTMSDDDENSTEVLKSQIQTPSETLACPTTSEKFLKNAAMSSSFNDRSKETKKFTTSQENLEPYEHLNEEEPENSEQVLRAFNIQGEEHIPYSAENSQHIRAHEISDGNSIDSEADEYPQYECQVDQNPDGEQITYKRMKTGEEHEAHIELQDQKVELEQRLSNHNPLAEDSNDQHDDPMESHHQPPNEGNKNQETFDVEEFTKKREMKEQLRFAEQDQLNKDGLDVYRRSNSEEHVPLKKIATQPSNLPKGINDIRHIPDVNAQAQLLDEHNQEFSDPDEAEIIEKTFREQEFAKKQQDAFEEMQRKLEQERKDKEVADQLQNEERIKVQQQIASSICELCNRAFGDSEVVQLSCEDIFHPSCFQNYVEYKVKVKNYPITCPGDKCREKVTYSELKALLNTGLYNEIEKDRMREYLPESEYNYEDPTTTQQSNNRNKRDSKYKGKHNQLKKKKDKERKKFLGLF</sequence>
<feature type="compositionally biased region" description="Basic residues" evidence="3">
    <location>
        <begin position="555"/>
        <end position="567"/>
    </location>
</feature>
<feature type="region of interest" description="Disordered" evidence="3">
    <location>
        <begin position="277"/>
        <end position="306"/>
    </location>
</feature>
<dbReference type="AlphaFoldDB" id="A0AAD1U321"/>
<feature type="region of interest" description="Disordered" evidence="3">
    <location>
        <begin position="151"/>
        <end position="186"/>
    </location>
</feature>
<keyword evidence="6" id="KW-1185">Reference proteome</keyword>
<keyword evidence="1" id="KW-0863">Zinc-finger</keyword>
<dbReference type="InterPro" id="IPR001841">
    <property type="entry name" value="Znf_RING"/>
</dbReference>
<keyword evidence="1" id="KW-0479">Metal-binding</keyword>
<feature type="domain" description="RING-type" evidence="4">
    <location>
        <begin position="450"/>
        <end position="497"/>
    </location>
</feature>
<name>A0AAD1U321_EUPCR</name>
<organism evidence="5 6">
    <name type="scientific">Euplotes crassus</name>
    <dbReference type="NCBI Taxonomy" id="5936"/>
    <lineage>
        <taxon>Eukaryota</taxon>
        <taxon>Sar</taxon>
        <taxon>Alveolata</taxon>
        <taxon>Ciliophora</taxon>
        <taxon>Intramacronucleata</taxon>
        <taxon>Spirotrichea</taxon>
        <taxon>Hypotrichia</taxon>
        <taxon>Euplotida</taxon>
        <taxon>Euplotidae</taxon>
        <taxon>Moneuplotes</taxon>
    </lineage>
</organism>
<evidence type="ECO:0000256" key="2">
    <source>
        <dbReference type="SAM" id="Coils"/>
    </source>
</evidence>
<dbReference type="SUPFAM" id="SSF57850">
    <property type="entry name" value="RING/U-box"/>
    <property type="match status" value="1"/>
</dbReference>
<evidence type="ECO:0000313" key="5">
    <source>
        <dbReference type="EMBL" id="CAI2359336.1"/>
    </source>
</evidence>
<dbReference type="InterPro" id="IPR013083">
    <property type="entry name" value="Znf_RING/FYVE/PHD"/>
</dbReference>
<evidence type="ECO:0000256" key="1">
    <source>
        <dbReference type="PROSITE-ProRule" id="PRU00175"/>
    </source>
</evidence>
<feature type="compositionally biased region" description="Basic and acidic residues" evidence="3">
    <location>
        <begin position="284"/>
        <end position="297"/>
    </location>
</feature>
<comment type="caution">
    <text evidence="5">The sequence shown here is derived from an EMBL/GenBank/DDBJ whole genome shotgun (WGS) entry which is preliminary data.</text>
</comment>
<keyword evidence="2" id="KW-0175">Coiled coil</keyword>
<evidence type="ECO:0000313" key="6">
    <source>
        <dbReference type="Proteomes" id="UP001295684"/>
    </source>
</evidence>
<feature type="region of interest" description="Disordered" evidence="3">
    <location>
        <begin position="531"/>
        <end position="567"/>
    </location>
</feature>
<accession>A0AAD1U321</accession>
<dbReference type="GO" id="GO:0008270">
    <property type="term" value="F:zinc ion binding"/>
    <property type="evidence" value="ECO:0007669"/>
    <property type="project" value="UniProtKB-KW"/>
</dbReference>